<accession>A0A1L5BKP9</accession>
<reference evidence="1 2" key="1">
    <citation type="journal article" date="2012" name="J. Bacteriol.">
        <title>Genome sequence of Sphingobium indicum B90A, a hexachlorocyclohexane-degrading bacterium.</title>
        <authorList>
            <person name="Anand S."/>
            <person name="Sangwan N."/>
            <person name="Lata P."/>
            <person name="Kaur J."/>
            <person name="Dua A."/>
            <person name="Singh A.K."/>
            <person name="Verma M."/>
            <person name="Kaur J."/>
            <person name="Khurana J.P."/>
            <person name="Khurana P."/>
            <person name="Mathur S."/>
            <person name="Lal R."/>
        </authorList>
    </citation>
    <scope>NUCLEOTIDE SEQUENCE [LARGE SCALE GENOMIC DNA]</scope>
    <source>
        <strain evidence="2">DSM 16412 / CCM 7286 / MTCC 6364 / B90A</strain>
    </source>
</reference>
<protein>
    <submittedName>
        <fullName evidence="1">Uncharacterized protein</fullName>
    </submittedName>
</protein>
<gene>
    <name evidence="1" type="ORF">SIDU_01965</name>
</gene>
<dbReference type="KEGG" id="sinb:SIDU_01965"/>
<evidence type="ECO:0000313" key="2">
    <source>
        <dbReference type="Proteomes" id="UP000004550"/>
    </source>
</evidence>
<evidence type="ECO:0000313" key="1">
    <source>
        <dbReference type="EMBL" id="APL93386.1"/>
    </source>
</evidence>
<proteinExistence type="predicted"/>
<organism evidence="1 2">
    <name type="scientific">Sphingobium indicum (strain DSM 16412 / CCM 7286 / MTCC 6364 / B90A)</name>
    <dbReference type="NCBI Taxonomy" id="861109"/>
    <lineage>
        <taxon>Bacteria</taxon>
        <taxon>Pseudomonadati</taxon>
        <taxon>Pseudomonadota</taxon>
        <taxon>Alphaproteobacteria</taxon>
        <taxon>Sphingomonadales</taxon>
        <taxon>Sphingomonadaceae</taxon>
        <taxon>Sphingobium</taxon>
    </lineage>
</organism>
<dbReference type="EMBL" id="CP013070">
    <property type="protein sequence ID" value="APL93386.1"/>
    <property type="molecule type" value="Genomic_DNA"/>
</dbReference>
<dbReference type="Proteomes" id="UP000004550">
    <property type="component" value="Chromosome"/>
</dbReference>
<dbReference type="RefSeq" id="WP_007683840.1">
    <property type="nucleotide sequence ID" value="NZ_CP013070.1"/>
</dbReference>
<sequence length="177" mass="20244">MSKLPLQIRDAIQAKLWAECDERGWMSLPYAERAPFYERWTRDPSIGGQLAHLMDARAVRVYIKDTLVKPYVRERLLGSEDVVLATLGIEAVGDAPERFIKPHGLRLEDGRVLCWGRSREWKSILLAVFERGASRNASPFGVVLVESGQTEDPKRRELVKEAARRLGIARMEWLDDE</sequence>
<name>A0A1L5BKP9_SPHIB</name>
<dbReference type="AlphaFoldDB" id="A0A1L5BKP9"/>